<dbReference type="GO" id="GO:0003682">
    <property type="term" value="F:chromatin binding"/>
    <property type="evidence" value="ECO:0007669"/>
    <property type="project" value="TreeGrafter"/>
</dbReference>
<evidence type="ECO:0000256" key="2">
    <source>
        <dbReference type="ARBA" id="ARBA00009870"/>
    </source>
</evidence>
<dbReference type="STRING" id="6211.A0A068Y568"/>
<reference evidence="7" key="1">
    <citation type="journal article" date="2013" name="Nature">
        <title>The genomes of four tapeworm species reveal adaptations to parasitism.</title>
        <authorList>
            <person name="Tsai I.J."/>
            <person name="Zarowiecki M."/>
            <person name="Holroyd N."/>
            <person name="Garciarrubio A."/>
            <person name="Sanchez-Flores A."/>
            <person name="Brooks K.L."/>
            <person name="Tracey A."/>
            <person name="Bobes R.J."/>
            <person name="Fragoso G."/>
            <person name="Sciutto E."/>
            <person name="Aslett M."/>
            <person name="Beasley H."/>
            <person name="Bennett H.M."/>
            <person name="Cai J."/>
            <person name="Camicia F."/>
            <person name="Clark R."/>
            <person name="Cucher M."/>
            <person name="De Silva N."/>
            <person name="Day T.A."/>
            <person name="Deplazes P."/>
            <person name="Estrada K."/>
            <person name="Fernandez C."/>
            <person name="Holland P.W."/>
            <person name="Hou J."/>
            <person name="Hu S."/>
            <person name="Huckvale T."/>
            <person name="Hung S.S."/>
            <person name="Kamenetzky L."/>
            <person name="Keane J.A."/>
            <person name="Kiss F."/>
            <person name="Koziol U."/>
            <person name="Lambert O."/>
            <person name="Liu K."/>
            <person name="Luo X."/>
            <person name="Luo Y."/>
            <person name="Macchiaroli N."/>
            <person name="Nichol S."/>
            <person name="Paps J."/>
            <person name="Parkinson J."/>
            <person name="Pouchkina-Stantcheva N."/>
            <person name="Riddiford N."/>
            <person name="Rosenzvit M."/>
            <person name="Salinas G."/>
            <person name="Wasmuth J.D."/>
            <person name="Zamanian M."/>
            <person name="Zheng Y."/>
            <person name="Cai X."/>
            <person name="Soberon X."/>
            <person name="Olson P.D."/>
            <person name="Laclette J.P."/>
            <person name="Brehm K."/>
            <person name="Berriman M."/>
            <person name="Garciarrubio A."/>
            <person name="Bobes R.J."/>
            <person name="Fragoso G."/>
            <person name="Sanchez-Flores A."/>
            <person name="Estrada K."/>
            <person name="Cevallos M.A."/>
            <person name="Morett E."/>
            <person name="Gonzalez V."/>
            <person name="Portillo T."/>
            <person name="Ochoa-Leyva A."/>
            <person name="Jose M.V."/>
            <person name="Sciutto E."/>
            <person name="Landa A."/>
            <person name="Jimenez L."/>
            <person name="Valdes V."/>
            <person name="Carrero J.C."/>
            <person name="Larralde C."/>
            <person name="Morales-Montor J."/>
            <person name="Limon-Lason J."/>
            <person name="Soberon X."/>
            <person name="Laclette J.P."/>
        </authorList>
    </citation>
    <scope>NUCLEOTIDE SEQUENCE [LARGE SCALE GENOMIC DNA]</scope>
</reference>
<evidence type="ECO:0000256" key="1">
    <source>
        <dbReference type="ARBA" id="ARBA00004123"/>
    </source>
</evidence>
<comment type="similarity">
    <text evidence="2">Belongs to the rad21 family.</text>
</comment>
<comment type="subcellular location">
    <subcellularLocation>
        <location evidence="1">Nucleus</location>
    </subcellularLocation>
</comment>
<evidence type="ECO:0000313" key="8">
    <source>
        <dbReference type="Proteomes" id="UP000017246"/>
    </source>
</evidence>
<dbReference type="eggNOG" id="KOG1213">
    <property type="taxonomic scope" value="Eukaryota"/>
</dbReference>
<name>A0A068Y568_ECHMU</name>
<feature type="region of interest" description="Disordered" evidence="4">
    <location>
        <begin position="580"/>
        <end position="599"/>
    </location>
</feature>
<dbReference type="OrthoDB" id="10071381at2759"/>
<dbReference type="EMBL" id="LN902842">
    <property type="protein sequence ID" value="CDS39685.1"/>
    <property type="molecule type" value="Genomic_DNA"/>
</dbReference>
<evidence type="ECO:0000259" key="5">
    <source>
        <dbReference type="Pfam" id="PF04824"/>
    </source>
</evidence>
<dbReference type="GO" id="GO:0051177">
    <property type="term" value="P:meiotic sister chromatid cohesion"/>
    <property type="evidence" value="ECO:0007669"/>
    <property type="project" value="TreeGrafter"/>
</dbReference>
<dbReference type="GO" id="GO:0006302">
    <property type="term" value="P:double-strand break repair"/>
    <property type="evidence" value="ECO:0007669"/>
    <property type="project" value="TreeGrafter"/>
</dbReference>
<keyword evidence="8" id="KW-1185">Reference proteome</keyword>
<dbReference type="Pfam" id="PF04825">
    <property type="entry name" value="Rad21_Rec8_N"/>
    <property type="match status" value="1"/>
</dbReference>
<feature type="compositionally biased region" description="Polar residues" evidence="4">
    <location>
        <begin position="535"/>
        <end position="546"/>
    </location>
</feature>
<dbReference type="InterPro" id="IPR023093">
    <property type="entry name" value="ScpA-like_C"/>
</dbReference>
<dbReference type="Gene3D" id="1.10.10.580">
    <property type="entry name" value="Structural maintenance of chromosome 1. Chain E"/>
    <property type="match status" value="1"/>
</dbReference>
<evidence type="ECO:0000256" key="3">
    <source>
        <dbReference type="ARBA" id="ARBA00023242"/>
    </source>
</evidence>
<dbReference type="InterPro" id="IPR006910">
    <property type="entry name" value="Rad21_Rec8_N"/>
</dbReference>
<dbReference type="OMA" id="WELAISR"/>
<dbReference type="Pfam" id="PF04824">
    <property type="entry name" value="Rad21_Rec8"/>
    <property type="match status" value="1"/>
</dbReference>
<dbReference type="PANTHER" id="PTHR12585:SF27">
    <property type="entry name" value="MEIOTIC RECOMBINATION PROTEIN REC8 HOMOLOG"/>
    <property type="match status" value="1"/>
</dbReference>
<feature type="domain" description="Rad21/Rec8-like protein N-terminal" evidence="6">
    <location>
        <begin position="1"/>
        <end position="105"/>
    </location>
</feature>
<gene>
    <name evidence="7" type="ORF">EmuJ_000722900</name>
</gene>
<dbReference type="GO" id="GO:0030893">
    <property type="term" value="C:meiotic cohesin complex"/>
    <property type="evidence" value="ECO:0007669"/>
    <property type="project" value="TreeGrafter"/>
</dbReference>
<dbReference type="InterPro" id="IPR039781">
    <property type="entry name" value="Rad21/Rec8-like"/>
</dbReference>
<organism evidence="7 8">
    <name type="scientific">Echinococcus multilocularis</name>
    <name type="common">Fox tapeworm</name>
    <dbReference type="NCBI Taxonomy" id="6211"/>
    <lineage>
        <taxon>Eukaryota</taxon>
        <taxon>Metazoa</taxon>
        <taxon>Spiralia</taxon>
        <taxon>Lophotrochozoa</taxon>
        <taxon>Platyhelminthes</taxon>
        <taxon>Cestoda</taxon>
        <taxon>Eucestoda</taxon>
        <taxon>Cyclophyllidea</taxon>
        <taxon>Taeniidae</taxon>
        <taxon>Echinococcus</taxon>
    </lineage>
</organism>
<evidence type="ECO:0000259" key="6">
    <source>
        <dbReference type="Pfam" id="PF04825"/>
    </source>
</evidence>
<protein>
    <submittedName>
        <fullName evidence="7">Meiotic recombination protein rec8</fullName>
    </submittedName>
</protein>
<accession>A0A068Y568</accession>
<keyword evidence="3" id="KW-0539">Nucleus</keyword>
<dbReference type="InterPro" id="IPR036390">
    <property type="entry name" value="WH_DNA-bd_sf"/>
</dbReference>
<feature type="compositionally biased region" description="Basic and acidic residues" evidence="4">
    <location>
        <begin position="551"/>
        <end position="561"/>
    </location>
</feature>
<dbReference type="Proteomes" id="UP000017246">
    <property type="component" value="Unassembled WGS sequence"/>
</dbReference>
<sequence length="736" mass="81614">MFYSNDLLSLKKGRFGVLWLAATRGVTRVSKRDILAVDIVSSCSELLEYVNGSKRSRLSLYLSAQLMYGLCRVYVEKVCIVLRDANDLYSRALVSFRPHSVQIADVRKSRGKSRCDVDIELPLTSNDDFGSFNLLGQLVASQPDFEISMPSLDNSFSLQARLEDITLIDAATTPRAESGLVFGEDFQTELLSDLLGNNASASAEAVCGLFQDPIRSSRQQSVLNLSPEDKENRIRIEDLLPRKSTLETLQPLRKRTRQSSVYELDNIDEQSKREESQILLSEIEAPPLMEPQVLHISEPQIPTSCRDASSTARFPLSEISTTQPITEARQAPEETTGVSLLAGKDQVPEAVQTKSPKPETLQPIEDALQGTSPKRRRLDAEVTANDVSIRNSSLDLGCPRPCAASSAVKSKPPQVALAALHLSQLSAPDAQVVPYRRRRRRRRRNCYLVRDEVLQLSKAQIMKNFETSHENLRTRAEALAPGASEAHPRRARSFYVDRLLALPANWELAISRTLGELWRSKRRLCELMPLEDSRPLSSRVSRSNLGSIRESVTESSREEARGTMSEQFSGLLAPRVSSLGLARASSSQEQEQEGRSLHIPASTQSITIPEEEMLPPPQEPPTLQETTLVASEIPPPQLEEGQPASMTEALPPRSSLPFVGVPAFYVDESALWSTVQKVFKSGESTVEFSRLLAPSSTRKQAAKAFHHLLCLLKKGRARVSQAAAFEEIFISPLNSH</sequence>
<dbReference type="SUPFAM" id="SSF46785">
    <property type="entry name" value="Winged helix' DNA-binding domain"/>
    <property type="match status" value="1"/>
</dbReference>
<dbReference type="GO" id="GO:0005634">
    <property type="term" value="C:nucleus"/>
    <property type="evidence" value="ECO:0007669"/>
    <property type="project" value="UniProtKB-SubCell"/>
</dbReference>
<feature type="domain" description="Rad21/Rec8-like protein C-terminal eukaryotic" evidence="5">
    <location>
        <begin position="683"/>
        <end position="732"/>
    </location>
</feature>
<evidence type="ECO:0000256" key="4">
    <source>
        <dbReference type="SAM" id="MobiDB-lite"/>
    </source>
</evidence>
<proteinExistence type="inferred from homology"/>
<dbReference type="PANTHER" id="PTHR12585">
    <property type="entry name" value="SCC1 / RAD21 FAMILY MEMBER"/>
    <property type="match status" value="1"/>
</dbReference>
<dbReference type="InterPro" id="IPR006909">
    <property type="entry name" value="Rad21/Rec8_C_eu"/>
</dbReference>
<feature type="region of interest" description="Disordered" evidence="4">
    <location>
        <begin position="535"/>
        <end position="568"/>
    </location>
</feature>
<evidence type="ECO:0000313" key="7">
    <source>
        <dbReference type="EMBL" id="CDS39685.1"/>
    </source>
</evidence>
<dbReference type="AlphaFoldDB" id="A0A068Y568"/>
<reference evidence="7" key="2">
    <citation type="submission" date="2015-11" db="EMBL/GenBank/DDBJ databases">
        <authorList>
            <person name="Zhang Y."/>
            <person name="Guo Z."/>
        </authorList>
    </citation>
    <scope>NUCLEOTIDE SEQUENCE</scope>
</reference>